<reference evidence="1 2" key="1">
    <citation type="submission" date="2019-11" db="EMBL/GenBank/DDBJ databases">
        <title>Novel species isolated from a subtropical stream in China.</title>
        <authorList>
            <person name="Lu H."/>
        </authorList>
    </citation>
    <scope>NUCLEOTIDE SEQUENCE [LARGE SCALE GENOMIC DNA]</scope>
    <source>
        <strain evidence="1 2">FT92W</strain>
    </source>
</reference>
<evidence type="ECO:0008006" key="3">
    <source>
        <dbReference type="Google" id="ProtNLM"/>
    </source>
</evidence>
<evidence type="ECO:0000313" key="2">
    <source>
        <dbReference type="Proteomes" id="UP000446768"/>
    </source>
</evidence>
<gene>
    <name evidence="1" type="ORF">GJ700_24685</name>
</gene>
<evidence type="ECO:0000313" key="1">
    <source>
        <dbReference type="EMBL" id="MRV74915.1"/>
    </source>
</evidence>
<dbReference type="AlphaFoldDB" id="A0A7X2IS19"/>
<comment type="caution">
    <text evidence="1">The sequence shown here is derived from an EMBL/GenBank/DDBJ whole genome shotgun (WGS) entry which is preliminary data.</text>
</comment>
<dbReference type="EMBL" id="WKJJ01000017">
    <property type="protein sequence ID" value="MRV74915.1"/>
    <property type="molecule type" value="Genomic_DNA"/>
</dbReference>
<proteinExistence type="predicted"/>
<dbReference type="Gene3D" id="3.30.460.40">
    <property type="match status" value="1"/>
</dbReference>
<dbReference type="InterPro" id="IPR014942">
    <property type="entry name" value="AbiEii"/>
</dbReference>
<dbReference type="Pfam" id="PF08843">
    <property type="entry name" value="AbiEii"/>
    <property type="match status" value="1"/>
</dbReference>
<name>A0A7X2IS19_9BURK</name>
<protein>
    <recommendedName>
        <fullName evidence="3">Nucleotidyl transferase AbiEii/AbiGii toxin family protein</fullName>
    </recommendedName>
</protein>
<dbReference type="Proteomes" id="UP000446768">
    <property type="component" value="Unassembled WGS sequence"/>
</dbReference>
<accession>A0A7X2IS19</accession>
<organism evidence="1 2">
    <name type="scientific">Pseudoduganella rivuli</name>
    <dbReference type="NCBI Taxonomy" id="2666085"/>
    <lineage>
        <taxon>Bacteria</taxon>
        <taxon>Pseudomonadati</taxon>
        <taxon>Pseudomonadota</taxon>
        <taxon>Betaproteobacteria</taxon>
        <taxon>Burkholderiales</taxon>
        <taxon>Oxalobacteraceae</taxon>
        <taxon>Telluria group</taxon>
        <taxon>Pseudoduganella</taxon>
    </lineage>
</organism>
<dbReference type="InterPro" id="IPR014513">
    <property type="entry name" value="UCP021525"/>
</dbReference>
<dbReference type="PIRSF" id="PIRSF021525">
    <property type="entry name" value="UCP021525"/>
    <property type="match status" value="1"/>
</dbReference>
<sequence length="303" mass="33548">MRSCWRCWTRGRTRLPTSSRRNGLTPRSVKPEFPIDAITIEILRAVAASAQAAGIDYMLVGATGRDILLKHVFGLAPDRATRDVDFAVAVKDWQQFEALRQRLLATAQFSAGKAPQCLVYQGESGRPGVPVDLVPFGGVAQGNEIAWPPDMQVMMNVAGYTDAIAAAEEVNFAQDCTGKVVSLPGLAVLKLVAWSERGKENAKDAIDLFHLMTHYVDAGNADRIYEEAAIIEAVDYDPVRAGIALLGKDMVRLASDETIELLRHIIDRDFDRLALAMIKSRRMLDDISQQVESQLRLLREWLN</sequence>
<keyword evidence="2" id="KW-1185">Reference proteome</keyword>